<dbReference type="HOGENOM" id="CLU_058511_2_0_1"/>
<dbReference type="InParanoid" id="G0NMD5"/>
<evidence type="ECO:0000259" key="2">
    <source>
        <dbReference type="Pfam" id="PF01579"/>
    </source>
</evidence>
<feature type="domain" description="T20D4.11-like" evidence="2">
    <location>
        <begin position="40"/>
        <end position="180"/>
    </location>
</feature>
<protein>
    <recommendedName>
        <fullName evidence="2">T20D4.11-like domain-containing protein</fullName>
    </recommendedName>
</protein>
<dbReference type="PANTHER" id="PTHR31897">
    <property type="entry name" value="PROTEIN CBG17011-RELATED"/>
    <property type="match status" value="1"/>
</dbReference>
<proteinExistence type="predicted"/>
<name>G0NMD5_CAEBE</name>
<evidence type="ECO:0000313" key="4">
    <source>
        <dbReference type="Proteomes" id="UP000008068"/>
    </source>
</evidence>
<dbReference type="AlphaFoldDB" id="G0NMD5"/>
<organism evidence="4">
    <name type="scientific">Caenorhabditis brenneri</name>
    <name type="common">Nematode worm</name>
    <dbReference type="NCBI Taxonomy" id="135651"/>
    <lineage>
        <taxon>Eukaryota</taxon>
        <taxon>Metazoa</taxon>
        <taxon>Ecdysozoa</taxon>
        <taxon>Nematoda</taxon>
        <taxon>Chromadorea</taxon>
        <taxon>Rhabditida</taxon>
        <taxon>Rhabditina</taxon>
        <taxon>Rhabditomorpha</taxon>
        <taxon>Rhabditoidea</taxon>
        <taxon>Rhabditidae</taxon>
        <taxon>Peloderinae</taxon>
        <taxon>Caenorhabditis</taxon>
    </lineage>
</organism>
<sequence>MSYLTNAFKLLLLLHLSTSVQSINVLEECGYWTTAKLGFQCGSILSDVAEKDWKTRSIKEVVEACDKAIDCLSSYDCEAIRDARNKIIQTCDQTSYLDSDNMLCLQSFYQKAYMTKFENRTYGSSDSCFHEHSFMDANLDKRQQAYKNGKLCFIKYVRDYCTPEALEYFNAVHYDRFVENNSIDSSSLPCNNPINILNVLQCETIIEEYSNAIQQWVESDDDERTNLGRLKEMCSDSKDCVTSLCIDLDVSSKNIVFSSCSMLEELK</sequence>
<dbReference type="InterPro" id="IPR002542">
    <property type="entry name" value="T20D4.11-like_dom"/>
</dbReference>
<dbReference type="OrthoDB" id="5879364at2759"/>
<dbReference type="Proteomes" id="UP000008068">
    <property type="component" value="Unassembled WGS sequence"/>
</dbReference>
<gene>
    <name evidence="3" type="ORF">CAEBREN_23015</name>
</gene>
<dbReference type="PANTHER" id="PTHR31897:SF2">
    <property type="entry name" value="DUF19 DOMAIN-CONTAINING PROTEIN"/>
    <property type="match status" value="1"/>
</dbReference>
<dbReference type="EMBL" id="GL379909">
    <property type="protein sequence ID" value="EGT34064.1"/>
    <property type="molecule type" value="Genomic_DNA"/>
</dbReference>
<keyword evidence="1" id="KW-0732">Signal</keyword>
<feature type="signal peptide" evidence="1">
    <location>
        <begin position="1"/>
        <end position="22"/>
    </location>
</feature>
<evidence type="ECO:0000256" key="1">
    <source>
        <dbReference type="SAM" id="SignalP"/>
    </source>
</evidence>
<evidence type="ECO:0000313" key="3">
    <source>
        <dbReference type="EMBL" id="EGT34064.1"/>
    </source>
</evidence>
<dbReference type="Pfam" id="PF01579">
    <property type="entry name" value="DUF19"/>
    <property type="match status" value="1"/>
</dbReference>
<feature type="chain" id="PRO_5003405102" description="T20D4.11-like domain-containing protein" evidence="1">
    <location>
        <begin position="23"/>
        <end position="267"/>
    </location>
</feature>
<keyword evidence="4" id="KW-1185">Reference proteome</keyword>
<accession>G0NMD5</accession>
<reference evidence="4" key="1">
    <citation type="submission" date="2011-07" db="EMBL/GenBank/DDBJ databases">
        <authorList>
            <consortium name="Caenorhabditis brenneri Sequencing and Analysis Consortium"/>
            <person name="Wilson R.K."/>
        </authorList>
    </citation>
    <scope>NUCLEOTIDE SEQUENCE [LARGE SCALE GENOMIC DNA]</scope>
    <source>
        <strain evidence="4">PB2801</strain>
    </source>
</reference>